<dbReference type="PANTHER" id="PTHR11557:SF0">
    <property type="entry name" value="PORPHOBILINOGEN DEAMINASE"/>
    <property type="match status" value="1"/>
</dbReference>
<dbReference type="CDD" id="cd13646">
    <property type="entry name" value="PBP2_EcHMBS_like"/>
    <property type="match status" value="1"/>
</dbReference>
<dbReference type="InterPro" id="IPR036803">
    <property type="entry name" value="Porphobilinogen_deaminase_C_sf"/>
</dbReference>
<reference evidence="11 12" key="1">
    <citation type="submission" date="2016-10" db="EMBL/GenBank/DDBJ databases">
        <authorList>
            <person name="de Groot N.N."/>
        </authorList>
    </citation>
    <scope>NUCLEOTIDE SEQUENCE [LARGE SCALE GENOMIC DNA]</scope>
    <source>
        <strain evidence="11 12">Nl7</strain>
    </source>
</reference>
<comment type="pathway">
    <text evidence="2">Porphyrin-containing compound metabolism; protoporphyrin-IX biosynthesis; coproporphyrinogen-III from 5-aminolevulinate: step 2/4.</text>
</comment>
<dbReference type="Gene3D" id="3.40.190.10">
    <property type="entry name" value="Periplasmic binding protein-like II"/>
    <property type="match status" value="2"/>
</dbReference>
<comment type="function">
    <text evidence="1 8">Tetrapolymerization of the monopyrrole PBG into the hydroxymethylbilane pre-uroporphyrinogen in several discrete steps.</text>
</comment>
<dbReference type="GO" id="GO:0006782">
    <property type="term" value="P:protoporphyrinogen IX biosynthetic process"/>
    <property type="evidence" value="ECO:0007669"/>
    <property type="project" value="UniProtKB-UniRule"/>
</dbReference>
<comment type="similarity">
    <text evidence="3 8">Belongs to the HMBS family.</text>
</comment>
<evidence type="ECO:0000259" key="9">
    <source>
        <dbReference type="Pfam" id="PF01379"/>
    </source>
</evidence>
<dbReference type="EMBL" id="FOHI01000008">
    <property type="protein sequence ID" value="SET54337.1"/>
    <property type="molecule type" value="Genomic_DNA"/>
</dbReference>
<dbReference type="SUPFAM" id="SSF54782">
    <property type="entry name" value="Porphobilinogen deaminase (hydroxymethylbilane synthase), C-terminal domain"/>
    <property type="match status" value="1"/>
</dbReference>
<dbReference type="HAMAP" id="MF_00260">
    <property type="entry name" value="Porphobil_deam"/>
    <property type="match status" value="1"/>
</dbReference>
<evidence type="ECO:0000256" key="5">
    <source>
        <dbReference type="ARBA" id="ARBA00022679"/>
    </source>
</evidence>
<comment type="subunit">
    <text evidence="4 8">Monomer.</text>
</comment>
<evidence type="ECO:0000259" key="10">
    <source>
        <dbReference type="Pfam" id="PF03900"/>
    </source>
</evidence>
<gene>
    <name evidence="8" type="primary">hemC</name>
    <name evidence="11" type="ORF">SAMN05216412_10830</name>
</gene>
<keyword evidence="6 8" id="KW-0627">Porphyrin biosynthesis</keyword>
<proteinExistence type="inferred from homology"/>
<dbReference type="InterPro" id="IPR022417">
    <property type="entry name" value="Porphobilin_deaminase_N"/>
</dbReference>
<dbReference type="EC" id="2.5.1.61" evidence="8"/>
<name>A0A1I0F852_9PROT</name>
<evidence type="ECO:0000256" key="1">
    <source>
        <dbReference type="ARBA" id="ARBA00002869"/>
    </source>
</evidence>
<dbReference type="FunFam" id="3.40.190.10:FF:000005">
    <property type="entry name" value="Porphobilinogen deaminase"/>
    <property type="match status" value="1"/>
</dbReference>
<dbReference type="PROSITE" id="PS00533">
    <property type="entry name" value="PORPHOBILINOGEN_DEAM"/>
    <property type="match status" value="1"/>
</dbReference>
<dbReference type="PANTHER" id="PTHR11557">
    <property type="entry name" value="PORPHOBILINOGEN DEAMINASE"/>
    <property type="match status" value="1"/>
</dbReference>
<evidence type="ECO:0000256" key="3">
    <source>
        <dbReference type="ARBA" id="ARBA00005638"/>
    </source>
</evidence>
<dbReference type="InterPro" id="IPR022418">
    <property type="entry name" value="Porphobilinogen_deaminase_C"/>
</dbReference>
<evidence type="ECO:0000313" key="12">
    <source>
        <dbReference type="Proteomes" id="UP000183339"/>
    </source>
</evidence>
<organism evidence="11 12">
    <name type="scientific">Nitrosospira multiformis</name>
    <dbReference type="NCBI Taxonomy" id="1231"/>
    <lineage>
        <taxon>Bacteria</taxon>
        <taxon>Pseudomonadati</taxon>
        <taxon>Pseudomonadota</taxon>
        <taxon>Betaproteobacteria</taxon>
        <taxon>Nitrosomonadales</taxon>
        <taxon>Nitrosomonadaceae</taxon>
        <taxon>Nitrosospira</taxon>
    </lineage>
</organism>
<dbReference type="Pfam" id="PF01379">
    <property type="entry name" value="Porphobil_deam"/>
    <property type="match status" value="1"/>
</dbReference>
<evidence type="ECO:0000256" key="2">
    <source>
        <dbReference type="ARBA" id="ARBA00004735"/>
    </source>
</evidence>
<dbReference type="NCBIfam" id="TIGR00212">
    <property type="entry name" value="hemC"/>
    <property type="match status" value="1"/>
</dbReference>
<dbReference type="UniPathway" id="UPA00251">
    <property type="reaction ID" value="UER00319"/>
</dbReference>
<dbReference type="GO" id="GO:0005737">
    <property type="term" value="C:cytoplasm"/>
    <property type="evidence" value="ECO:0007669"/>
    <property type="project" value="UniProtKB-UniRule"/>
</dbReference>
<dbReference type="Proteomes" id="UP000183339">
    <property type="component" value="Unassembled WGS sequence"/>
</dbReference>
<feature type="modified residue" description="S-(dipyrrolylmethanemethyl)cysteine" evidence="8">
    <location>
        <position position="289"/>
    </location>
</feature>
<comment type="miscellaneous">
    <text evidence="8">The porphobilinogen subunits are added to the dipyrromethane group.</text>
</comment>
<accession>A0A1I0F852</accession>
<evidence type="ECO:0000313" key="11">
    <source>
        <dbReference type="EMBL" id="SET54337.1"/>
    </source>
</evidence>
<sequence>MGAHALSTYLVWHFSLLLQSGFGIHHGKISAGRISKLLFILIGMPNSSALTKIVIATRESALALWQANFIRDRLAELYPQTEFQISGMTTRGDQILDVTLSKIGGKGLFIKELEQALEDGRADIAVHSMKDVPMDMPIGFALAAITEREDPRDAFVSNKYATLDALPPGSVVGTSSLRRESQLRARFPHLQVQPLRGNVQTRLRKLDEGQFAAIILAAAGLKRLGLADRITALLSPDLSLPAVGQGALGIECRADRSDLIKLMEPLHHIPTARCVEAERAMSRALGGSCEVPLGGFAEIKGNVLRLRGFVASQDGIRMISDELNGSPDDCASMGAQLAKNLKAKGAEEILVALESKAVEPVSHP</sequence>
<keyword evidence="5 8" id="KW-0808">Transferase</keyword>
<dbReference type="InterPro" id="IPR000860">
    <property type="entry name" value="HemC"/>
</dbReference>
<dbReference type="PIRSF" id="PIRSF001438">
    <property type="entry name" value="4pyrrol_synth_OHMeBilane_synth"/>
    <property type="match status" value="1"/>
</dbReference>
<dbReference type="FunFam" id="3.40.190.10:FF:000004">
    <property type="entry name" value="Porphobilinogen deaminase"/>
    <property type="match status" value="1"/>
</dbReference>
<evidence type="ECO:0000256" key="4">
    <source>
        <dbReference type="ARBA" id="ARBA00011245"/>
    </source>
</evidence>
<feature type="domain" description="Porphobilinogen deaminase C-terminal" evidence="10">
    <location>
        <begin position="273"/>
        <end position="342"/>
    </location>
</feature>
<evidence type="ECO:0000256" key="6">
    <source>
        <dbReference type="ARBA" id="ARBA00023244"/>
    </source>
</evidence>
<comment type="cofactor">
    <cofactor evidence="8">
        <name>dipyrromethane</name>
        <dbReference type="ChEBI" id="CHEBI:60342"/>
    </cofactor>
    <text evidence="8">Binds 1 dipyrromethane group covalently.</text>
</comment>
<dbReference type="PRINTS" id="PR00151">
    <property type="entry name" value="PORPHBDMNASE"/>
</dbReference>
<dbReference type="AlphaFoldDB" id="A0A1I0F852"/>
<dbReference type="Gene3D" id="3.30.160.40">
    <property type="entry name" value="Porphobilinogen deaminase, C-terminal domain"/>
    <property type="match status" value="1"/>
</dbReference>
<protein>
    <recommendedName>
        <fullName evidence="8">Porphobilinogen deaminase</fullName>
        <shortName evidence="8">PBG</shortName>
        <ecNumber evidence="8">2.5.1.61</ecNumber>
    </recommendedName>
    <alternativeName>
        <fullName evidence="8">Hydroxymethylbilane synthase</fullName>
        <shortName evidence="8">HMBS</shortName>
    </alternativeName>
    <alternativeName>
        <fullName evidence="8">Pre-uroporphyrinogen synthase</fullName>
    </alternativeName>
</protein>
<evidence type="ECO:0000256" key="7">
    <source>
        <dbReference type="ARBA" id="ARBA00048169"/>
    </source>
</evidence>
<comment type="catalytic activity">
    <reaction evidence="7 8">
        <text>4 porphobilinogen + H2O = hydroxymethylbilane + 4 NH4(+)</text>
        <dbReference type="Rhea" id="RHEA:13185"/>
        <dbReference type="ChEBI" id="CHEBI:15377"/>
        <dbReference type="ChEBI" id="CHEBI:28938"/>
        <dbReference type="ChEBI" id="CHEBI:57845"/>
        <dbReference type="ChEBI" id="CHEBI:58126"/>
        <dbReference type="EC" id="2.5.1.61"/>
    </reaction>
</comment>
<feature type="domain" description="Porphobilinogen deaminase N-terminal" evidence="9">
    <location>
        <begin position="53"/>
        <end position="259"/>
    </location>
</feature>
<evidence type="ECO:0000256" key="8">
    <source>
        <dbReference type="HAMAP-Rule" id="MF_00260"/>
    </source>
</evidence>
<dbReference type="GO" id="GO:0004418">
    <property type="term" value="F:hydroxymethylbilane synthase activity"/>
    <property type="evidence" value="ECO:0007669"/>
    <property type="project" value="UniProtKB-UniRule"/>
</dbReference>
<dbReference type="SUPFAM" id="SSF53850">
    <property type="entry name" value="Periplasmic binding protein-like II"/>
    <property type="match status" value="1"/>
</dbReference>
<dbReference type="InterPro" id="IPR022419">
    <property type="entry name" value="Porphobilin_deaminase_cofac_BS"/>
</dbReference>
<dbReference type="Pfam" id="PF03900">
    <property type="entry name" value="Porphobil_deamC"/>
    <property type="match status" value="1"/>
</dbReference>